<feature type="binding site" evidence="9">
    <location>
        <position position="78"/>
    </location>
    <ligand>
        <name>Mg(2+)</name>
        <dbReference type="ChEBI" id="CHEBI:18420"/>
    </ligand>
</feature>
<dbReference type="InterPro" id="IPR013785">
    <property type="entry name" value="Aldolase_TIM"/>
</dbReference>
<organism evidence="13 14">
    <name type="scientific">Paenibacillus curdlanolyticus YK9</name>
    <dbReference type="NCBI Taxonomy" id="717606"/>
    <lineage>
        <taxon>Bacteria</taxon>
        <taxon>Bacillati</taxon>
        <taxon>Bacillota</taxon>
        <taxon>Bacilli</taxon>
        <taxon>Bacillales</taxon>
        <taxon>Paenibacillaceae</taxon>
        <taxon>Paenibacillus</taxon>
    </lineage>
</organism>
<comment type="cofactor">
    <cofactor evidence="9">
        <name>Mg(2+)</name>
        <dbReference type="ChEBI" id="CHEBI:18420"/>
    </cofactor>
    <text evidence="9">Binds 1 Mg(2+) ion per subunit.</text>
</comment>
<dbReference type="RefSeq" id="WP_006037188.1">
    <property type="nucleotide sequence ID" value="NZ_AEDD01000003.1"/>
</dbReference>
<evidence type="ECO:0000313" key="14">
    <source>
        <dbReference type="Proteomes" id="UP000005387"/>
    </source>
</evidence>
<evidence type="ECO:0000256" key="2">
    <source>
        <dbReference type="ARBA" id="ARBA00022679"/>
    </source>
</evidence>
<dbReference type="GO" id="GO:0005737">
    <property type="term" value="C:cytoplasm"/>
    <property type="evidence" value="ECO:0007669"/>
    <property type="project" value="TreeGrafter"/>
</dbReference>
<protein>
    <recommendedName>
        <fullName evidence="9">Thiamine-phosphate synthase</fullName>
        <shortName evidence="9">TP synthase</shortName>
        <shortName evidence="9">TPS</shortName>
        <ecNumber evidence="9">2.5.1.3</ecNumber>
    </recommendedName>
    <alternativeName>
        <fullName evidence="9">Thiamine-phosphate pyrophosphorylase</fullName>
        <shortName evidence="9">TMP pyrophosphorylase</shortName>
        <shortName evidence="9">TMP-PPase</shortName>
    </alternativeName>
</protein>
<feature type="binding site" evidence="9">
    <location>
        <begin position="142"/>
        <end position="144"/>
    </location>
    <ligand>
        <name>2-[(2R,5Z)-2-carboxy-4-methylthiazol-5(2H)-ylidene]ethyl phosphate</name>
        <dbReference type="ChEBI" id="CHEBI:62899"/>
    </ligand>
</feature>
<dbReference type="Proteomes" id="UP000005387">
    <property type="component" value="Unassembled WGS sequence"/>
</dbReference>
<feature type="binding site" evidence="9">
    <location>
        <position position="145"/>
    </location>
    <ligand>
        <name>4-amino-2-methyl-5-(diphosphooxymethyl)pyrimidine</name>
        <dbReference type="ChEBI" id="CHEBI:57841"/>
    </ligand>
</feature>
<dbReference type="FunFam" id="3.20.20.70:FF:000096">
    <property type="entry name" value="Thiamine-phosphate synthase"/>
    <property type="match status" value="1"/>
</dbReference>
<comment type="catalytic activity">
    <reaction evidence="8 9 10">
        <text>2-[(2R,5Z)-2-carboxy-4-methylthiazol-5(2H)-ylidene]ethyl phosphate + 4-amino-2-methyl-5-(diphosphooxymethyl)pyrimidine + 2 H(+) = thiamine phosphate + CO2 + diphosphate</text>
        <dbReference type="Rhea" id="RHEA:47844"/>
        <dbReference type="ChEBI" id="CHEBI:15378"/>
        <dbReference type="ChEBI" id="CHEBI:16526"/>
        <dbReference type="ChEBI" id="CHEBI:33019"/>
        <dbReference type="ChEBI" id="CHEBI:37575"/>
        <dbReference type="ChEBI" id="CHEBI:57841"/>
        <dbReference type="ChEBI" id="CHEBI:62899"/>
        <dbReference type="EC" id="2.5.1.3"/>
    </reaction>
</comment>
<comment type="catalytic activity">
    <reaction evidence="6 9 10">
        <text>4-methyl-5-(2-phosphooxyethyl)-thiazole + 4-amino-2-methyl-5-(diphosphooxymethyl)pyrimidine + H(+) = thiamine phosphate + diphosphate</text>
        <dbReference type="Rhea" id="RHEA:22328"/>
        <dbReference type="ChEBI" id="CHEBI:15378"/>
        <dbReference type="ChEBI" id="CHEBI:33019"/>
        <dbReference type="ChEBI" id="CHEBI:37575"/>
        <dbReference type="ChEBI" id="CHEBI:57841"/>
        <dbReference type="ChEBI" id="CHEBI:58296"/>
        <dbReference type="EC" id="2.5.1.3"/>
    </reaction>
</comment>
<evidence type="ECO:0000256" key="6">
    <source>
        <dbReference type="ARBA" id="ARBA00047334"/>
    </source>
</evidence>
<accession>E0I6A1</accession>
<dbReference type="UniPathway" id="UPA00060">
    <property type="reaction ID" value="UER00141"/>
</dbReference>
<dbReference type="STRING" id="717606.PaecuDRAFT_1173"/>
<dbReference type="Gene3D" id="3.20.20.70">
    <property type="entry name" value="Aldolase class I"/>
    <property type="match status" value="1"/>
</dbReference>
<dbReference type="InterPro" id="IPR034291">
    <property type="entry name" value="TMP_synthase"/>
</dbReference>
<evidence type="ECO:0000256" key="3">
    <source>
        <dbReference type="ARBA" id="ARBA00022723"/>
    </source>
</evidence>
<evidence type="ECO:0000256" key="7">
    <source>
        <dbReference type="ARBA" id="ARBA00047851"/>
    </source>
</evidence>
<dbReference type="eggNOG" id="COG0352">
    <property type="taxonomic scope" value="Bacteria"/>
</dbReference>
<keyword evidence="2 9" id="KW-0808">Transferase</keyword>
<dbReference type="InterPro" id="IPR016155">
    <property type="entry name" value="Mopterin_synth/thiamin_S_b"/>
</dbReference>
<name>E0I6A1_9BACL</name>
<dbReference type="InterPro" id="IPR036206">
    <property type="entry name" value="ThiamineP_synth_sf"/>
</dbReference>
<dbReference type="NCBIfam" id="TIGR01683">
    <property type="entry name" value="thiS"/>
    <property type="match status" value="1"/>
</dbReference>
<evidence type="ECO:0000256" key="8">
    <source>
        <dbReference type="ARBA" id="ARBA00047883"/>
    </source>
</evidence>
<comment type="function">
    <text evidence="9">Condenses 4-methyl-5-(beta-hydroxyethyl)thiazole monophosphate (THZ-P) and 2-methyl-4-amino-5-hydroxymethyl pyrimidine pyrophosphate (HMP-PP) to form thiamine monophosphate (TMP).</text>
</comment>
<feature type="binding site" evidence="9">
    <location>
        <position position="172"/>
    </location>
    <ligand>
        <name>2-[(2R,5Z)-2-carboxy-4-methylthiazol-5(2H)-ylidene]ethyl phosphate</name>
        <dbReference type="ChEBI" id="CHEBI:62899"/>
    </ligand>
</feature>
<comment type="similarity">
    <text evidence="9 10">Belongs to the thiamine-phosphate synthase family.</text>
</comment>
<dbReference type="PANTHER" id="PTHR20857">
    <property type="entry name" value="THIAMINE-PHOSPHATE PYROPHOSPHORYLASE"/>
    <property type="match status" value="1"/>
</dbReference>
<comment type="pathway">
    <text evidence="1 9 11">Cofactor biosynthesis; thiamine diphosphate biosynthesis; thiamine phosphate from 4-amino-2-methyl-5-diphosphomethylpyrimidine and 4-methyl-5-(2-phosphoethyl)-thiazole: step 1/1.</text>
</comment>
<feature type="binding site" evidence="9">
    <location>
        <position position="77"/>
    </location>
    <ligand>
        <name>4-amino-2-methyl-5-(diphosphooxymethyl)pyrimidine</name>
        <dbReference type="ChEBI" id="CHEBI:57841"/>
    </ligand>
</feature>
<sequence>MMTERQSRFHEGIRLYVITGANYHPGRTLADVMEQTLIGGADIIQLRDKTASQRELLEQARVLRELTKRYGVPLIINDYIDIALEVGADGVHLGQDDRSLAEARERLGQDAIIGISTHQLLHALTAQAGGADYIGVGPVYPTGTKPGKAAVTTNYVTEAAASVKIPFVAIGGITLDNVDTVLAAGATRVCAVSAVVGAPDPAAVCRSFKEWIAAADTARIAGRAFFAAEGSVIVSVNVNGKATRTAARSVLELVREHGLENRRMVVELDGEIVERAAWERTPIRDGAAVELVHFVGGG</sequence>
<dbReference type="GO" id="GO:0009229">
    <property type="term" value="P:thiamine diphosphate biosynthetic process"/>
    <property type="evidence" value="ECO:0007669"/>
    <property type="project" value="UniProtKB-UniRule"/>
</dbReference>
<keyword evidence="5 9" id="KW-0784">Thiamine biosynthesis</keyword>
<reference evidence="13 14" key="1">
    <citation type="submission" date="2010-07" db="EMBL/GenBank/DDBJ databases">
        <title>The draft genome of Paenibacillus curdlanolyticus YK9.</title>
        <authorList>
            <consortium name="US DOE Joint Genome Institute (JGI-PGF)"/>
            <person name="Lucas S."/>
            <person name="Copeland A."/>
            <person name="Lapidus A."/>
            <person name="Cheng J.-F."/>
            <person name="Bruce D."/>
            <person name="Goodwin L."/>
            <person name="Pitluck S."/>
            <person name="Land M.L."/>
            <person name="Hauser L."/>
            <person name="Chang Y.-J."/>
            <person name="Jeffries C."/>
            <person name="Anderson I.J."/>
            <person name="Johnson E."/>
            <person name="Loganathan U."/>
            <person name="Mulhopadhyay B."/>
            <person name="Kyrpides N."/>
            <person name="Woyke T.J."/>
        </authorList>
    </citation>
    <scope>NUCLEOTIDE SEQUENCE [LARGE SCALE GENOMIC DNA]</scope>
    <source>
        <strain evidence="13 14">YK9</strain>
    </source>
</reference>
<dbReference type="Pfam" id="PF02581">
    <property type="entry name" value="TMP-TENI"/>
    <property type="match status" value="1"/>
</dbReference>
<evidence type="ECO:0000313" key="13">
    <source>
        <dbReference type="EMBL" id="EFM11567.1"/>
    </source>
</evidence>
<feature type="binding site" evidence="9">
    <location>
        <position position="97"/>
    </location>
    <ligand>
        <name>Mg(2+)</name>
        <dbReference type="ChEBI" id="CHEBI:18420"/>
    </ligand>
</feature>
<gene>
    <name evidence="9" type="primary">thiE</name>
    <name evidence="13" type="ORF">PaecuDRAFT_1173</name>
</gene>
<dbReference type="CDD" id="cd00564">
    <property type="entry name" value="TMP_TenI"/>
    <property type="match status" value="1"/>
</dbReference>
<evidence type="ECO:0000256" key="9">
    <source>
        <dbReference type="HAMAP-Rule" id="MF_00097"/>
    </source>
</evidence>
<dbReference type="SUPFAM" id="SSF51391">
    <property type="entry name" value="Thiamin phosphate synthase"/>
    <property type="match status" value="1"/>
</dbReference>
<dbReference type="Gene3D" id="3.10.20.30">
    <property type="match status" value="1"/>
</dbReference>
<dbReference type="EMBL" id="AEDD01000003">
    <property type="protein sequence ID" value="EFM11567.1"/>
    <property type="molecule type" value="Genomic_DNA"/>
</dbReference>
<dbReference type="InterPro" id="IPR022998">
    <property type="entry name" value="ThiamineP_synth_TenI"/>
</dbReference>
<feature type="binding site" evidence="9">
    <location>
        <begin position="45"/>
        <end position="49"/>
    </location>
    <ligand>
        <name>4-amino-2-methyl-5-(diphosphooxymethyl)pyrimidine</name>
        <dbReference type="ChEBI" id="CHEBI:57841"/>
    </ligand>
</feature>
<dbReference type="NCBIfam" id="TIGR00693">
    <property type="entry name" value="thiE"/>
    <property type="match status" value="1"/>
</dbReference>
<dbReference type="GO" id="GO:0004789">
    <property type="term" value="F:thiamine-phosphate diphosphorylase activity"/>
    <property type="evidence" value="ECO:0007669"/>
    <property type="project" value="UniProtKB-UniRule"/>
</dbReference>
<dbReference type="Pfam" id="PF02597">
    <property type="entry name" value="ThiS"/>
    <property type="match status" value="1"/>
</dbReference>
<dbReference type="InterPro" id="IPR003749">
    <property type="entry name" value="ThiS/MoaD-like"/>
</dbReference>
<dbReference type="PANTHER" id="PTHR20857:SF15">
    <property type="entry name" value="THIAMINE-PHOSPHATE SYNTHASE"/>
    <property type="match status" value="1"/>
</dbReference>
<proteinExistence type="inferred from homology"/>
<comment type="catalytic activity">
    <reaction evidence="7 9 10">
        <text>2-(2-carboxy-4-methylthiazol-5-yl)ethyl phosphate + 4-amino-2-methyl-5-(diphosphooxymethyl)pyrimidine + 2 H(+) = thiamine phosphate + CO2 + diphosphate</text>
        <dbReference type="Rhea" id="RHEA:47848"/>
        <dbReference type="ChEBI" id="CHEBI:15378"/>
        <dbReference type="ChEBI" id="CHEBI:16526"/>
        <dbReference type="ChEBI" id="CHEBI:33019"/>
        <dbReference type="ChEBI" id="CHEBI:37575"/>
        <dbReference type="ChEBI" id="CHEBI:57841"/>
        <dbReference type="ChEBI" id="CHEBI:62890"/>
        <dbReference type="EC" id="2.5.1.3"/>
    </reaction>
</comment>
<feature type="binding site" evidence="9">
    <location>
        <position position="116"/>
    </location>
    <ligand>
        <name>4-amino-2-methyl-5-(diphosphooxymethyl)pyrimidine</name>
        <dbReference type="ChEBI" id="CHEBI:57841"/>
    </ligand>
</feature>
<dbReference type="AlphaFoldDB" id="E0I6A1"/>
<evidence type="ECO:0000256" key="5">
    <source>
        <dbReference type="ARBA" id="ARBA00022977"/>
    </source>
</evidence>
<dbReference type="InterPro" id="IPR012675">
    <property type="entry name" value="Beta-grasp_dom_sf"/>
</dbReference>
<keyword evidence="4 9" id="KW-0460">Magnesium</keyword>
<evidence type="ECO:0000256" key="10">
    <source>
        <dbReference type="RuleBase" id="RU003826"/>
    </source>
</evidence>
<dbReference type="GO" id="GO:0000287">
    <property type="term" value="F:magnesium ion binding"/>
    <property type="evidence" value="ECO:0007669"/>
    <property type="project" value="UniProtKB-UniRule"/>
</dbReference>
<keyword evidence="14" id="KW-1185">Reference proteome</keyword>
<keyword evidence="3 9" id="KW-0479">Metal-binding</keyword>
<dbReference type="GO" id="GO:0009228">
    <property type="term" value="P:thiamine biosynthetic process"/>
    <property type="evidence" value="ECO:0007669"/>
    <property type="project" value="UniProtKB-KW"/>
</dbReference>
<evidence type="ECO:0000256" key="11">
    <source>
        <dbReference type="RuleBase" id="RU004253"/>
    </source>
</evidence>
<dbReference type="SUPFAM" id="SSF54285">
    <property type="entry name" value="MoaD/ThiS"/>
    <property type="match status" value="1"/>
</dbReference>
<feature type="binding site" evidence="9">
    <location>
        <begin position="192"/>
        <end position="193"/>
    </location>
    <ligand>
        <name>2-[(2R,5Z)-2-carboxy-4-methylthiazol-5(2H)-ylidene]ethyl phosphate</name>
        <dbReference type="ChEBI" id="CHEBI:62899"/>
    </ligand>
</feature>
<dbReference type="CDD" id="cd00565">
    <property type="entry name" value="Ubl_ThiS"/>
    <property type="match status" value="1"/>
</dbReference>
<dbReference type="InterPro" id="IPR010035">
    <property type="entry name" value="Thi_S"/>
</dbReference>
<evidence type="ECO:0000259" key="12">
    <source>
        <dbReference type="Pfam" id="PF02581"/>
    </source>
</evidence>
<evidence type="ECO:0000256" key="4">
    <source>
        <dbReference type="ARBA" id="ARBA00022842"/>
    </source>
</evidence>
<feature type="domain" description="Thiamine phosphate synthase/TenI" evidence="12">
    <location>
        <begin position="15"/>
        <end position="195"/>
    </location>
</feature>
<dbReference type="HAMAP" id="MF_00097">
    <property type="entry name" value="TMP_synthase"/>
    <property type="match status" value="1"/>
</dbReference>
<dbReference type="EC" id="2.5.1.3" evidence="9"/>
<evidence type="ECO:0000256" key="1">
    <source>
        <dbReference type="ARBA" id="ARBA00005165"/>
    </source>
</evidence>